<keyword evidence="2" id="KW-1185">Reference proteome</keyword>
<evidence type="ECO:0000313" key="1">
    <source>
        <dbReference type="EMBL" id="EMC92624.1"/>
    </source>
</evidence>
<proteinExistence type="predicted"/>
<dbReference type="GeneID" id="19113263"/>
<sequence>MQRFKTSQYCGFQHWMQPTGLPELLLNGSFDPGENGTEAPPNPRLIGLLTFR</sequence>
<dbReference type="HOGENOM" id="CLU_3086849_0_0_1"/>
<gene>
    <name evidence="1" type="ORF">BAUCODRAFT_37519</name>
</gene>
<reference evidence="1 2" key="1">
    <citation type="journal article" date="2012" name="PLoS Pathog.">
        <title>Diverse lifestyles and strategies of plant pathogenesis encoded in the genomes of eighteen Dothideomycetes fungi.</title>
        <authorList>
            <person name="Ohm R.A."/>
            <person name="Feau N."/>
            <person name="Henrissat B."/>
            <person name="Schoch C.L."/>
            <person name="Horwitz B.A."/>
            <person name="Barry K.W."/>
            <person name="Condon B.J."/>
            <person name="Copeland A.C."/>
            <person name="Dhillon B."/>
            <person name="Glaser F."/>
            <person name="Hesse C.N."/>
            <person name="Kosti I."/>
            <person name="LaButti K."/>
            <person name="Lindquist E.A."/>
            <person name="Lucas S."/>
            <person name="Salamov A.A."/>
            <person name="Bradshaw R.E."/>
            <person name="Ciuffetti L."/>
            <person name="Hamelin R.C."/>
            <person name="Kema G.H.J."/>
            <person name="Lawrence C."/>
            <person name="Scott J.A."/>
            <person name="Spatafora J.W."/>
            <person name="Turgeon B.G."/>
            <person name="de Wit P.J.G.M."/>
            <person name="Zhong S."/>
            <person name="Goodwin S.B."/>
            <person name="Grigoriev I.V."/>
        </authorList>
    </citation>
    <scope>NUCLEOTIDE SEQUENCE [LARGE SCALE GENOMIC DNA]</scope>
    <source>
        <strain evidence="1 2">UAMH 10762</strain>
    </source>
</reference>
<accession>M2N129</accession>
<dbReference type="EMBL" id="KB445561">
    <property type="protein sequence ID" value="EMC92624.1"/>
    <property type="molecule type" value="Genomic_DNA"/>
</dbReference>
<evidence type="ECO:0000313" key="2">
    <source>
        <dbReference type="Proteomes" id="UP000011761"/>
    </source>
</evidence>
<dbReference type="AlphaFoldDB" id="M2N129"/>
<dbReference type="Proteomes" id="UP000011761">
    <property type="component" value="Unassembled WGS sequence"/>
</dbReference>
<dbReference type="RefSeq" id="XP_007679775.1">
    <property type="nucleotide sequence ID" value="XM_007681585.1"/>
</dbReference>
<name>M2N129_BAUPA</name>
<dbReference type="KEGG" id="bcom:BAUCODRAFT_37519"/>
<protein>
    <submittedName>
        <fullName evidence="1">Uncharacterized protein</fullName>
    </submittedName>
</protein>
<organism evidence="1 2">
    <name type="scientific">Baudoinia panamericana (strain UAMH 10762)</name>
    <name type="common">Angels' share fungus</name>
    <name type="synonym">Baudoinia compniacensis (strain UAMH 10762)</name>
    <dbReference type="NCBI Taxonomy" id="717646"/>
    <lineage>
        <taxon>Eukaryota</taxon>
        <taxon>Fungi</taxon>
        <taxon>Dikarya</taxon>
        <taxon>Ascomycota</taxon>
        <taxon>Pezizomycotina</taxon>
        <taxon>Dothideomycetes</taxon>
        <taxon>Dothideomycetidae</taxon>
        <taxon>Mycosphaerellales</taxon>
        <taxon>Teratosphaeriaceae</taxon>
        <taxon>Baudoinia</taxon>
    </lineage>
</organism>